<evidence type="ECO:0000256" key="5">
    <source>
        <dbReference type="ARBA" id="ARBA00022643"/>
    </source>
</evidence>
<evidence type="ECO:0000256" key="9">
    <source>
        <dbReference type="ARBA" id="ARBA00039088"/>
    </source>
</evidence>
<evidence type="ECO:0000256" key="4">
    <source>
        <dbReference type="ARBA" id="ARBA00022630"/>
    </source>
</evidence>
<dbReference type="InterPro" id="IPR023173">
    <property type="entry name" value="NADPH_Cyt_P450_Rdtase_alpha"/>
</dbReference>
<evidence type="ECO:0000313" key="14">
    <source>
        <dbReference type="EMBL" id="KAF8793537.1"/>
    </source>
</evidence>
<dbReference type="AlphaFoldDB" id="A0A8T0FQT8"/>
<name>A0A8T0FQT8_ARGBR</name>
<protein>
    <recommendedName>
        <fullName evidence="10">Methionine synthase reductase</fullName>
        <ecNumber evidence="9">1.16.1.8</ecNumber>
    </recommendedName>
</protein>
<evidence type="ECO:0000256" key="10">
    <source>
        <dbReference type="ARBA" id="ARBA00040659"/>
    </source>
</evidence>
<keyword evidence="6" id="KW-0274">FAD</keyword>
<dbReference type="GO" id="GO:0005829">
    <property type="term" value="C:cytosol"/>
    <property type="evidence" value="ECO:0007669"/>
    <property type="project" value="TreeGrafter"/>
</dbReference>
<dbReference type="SUPFAM" id="SSF63380">
    <property type="entry name" value="Riboflavin synthase domain-like"/>
    <property type="match status" value="1"/>
</dbReference>
<evidence type="ECO:0000259" key="13">
    <source>
        <dbReference type="PROSITE" id="PS50902"/>
    </source>
</evidence>
<sequence>MTSFQPNELKSFLLLYASQTGQAKAIAEEIADSAPSYGLKADICCLSLTDKRFCIENETCVVFIVSTTGDGEPPDTAVKFFRRISRHTLKSNFLEKLYYTLLALGDSNYIKFCFFGRLLDRKLRSLSAKPFYDIGFGDDAFGIETGVDPWLYSLWPALQKQLGFDLIAKNYFIPDLQNMDQEFLKNSNLTSVLSLSDEEIKNLTIGKLPSLLENCQVENLNFSKLPSPTLEITFVENEKKVCFIPNTSILNSKASELFKVKLTEAKKLSFGKNVKNVLELTFQFEDEDGAFVPGDSFGFICSNPLNEVDTLLNRLNISHHAESPVILCIPKSSISKKKLPAHLQSYLTLKDLFLHCVEIRSVPKKILLRILAEYTSDVKEKKALLFLSSPVGAKFYTICIRNPSICILDILMQFKSCIPPVEILLEHLPFLKPRFYSVASSPLESSSSFKILFNVLNFLKEDGRALERHGICTGLFYRMFSEFQEISESNMSLENKMSLLTLEYNKFNFYCYQGDKFLHLNPRFKFELQRMKSIGVLSHLMVSFSRETPLPSGVTSRYVHESIRQNCNAIAAAVNANGKIYVCGDAKHMAHDVQQAFIDVFQESSNMSASEAKSFVQKLQAEHRLDIWNVDDVEEFYLVEAQHSRLNSGVAFPYPSDETSYTMVETSVGGSCRCQEEYSSEGDPPTKGCCSPQVFTSVLLGILACVLMTGGVFLAFHRWDPLWLIVSGVGVLLVLIGSILHCCGNEQGTRRPSGGGGKSRPIQSDHPIHGHPIANNGSLTEQLLPLSNARSVSQLSLNMLPGYFPPVVTTYGIEQHSAVVQNINRIVQQQQQPLNPGSISPGVASGAGKSFILLSLPADSTPANIQNLVATVYQLDGSTVTESPSADASSPASPVTPPRPTTPAPLVLKNAEVQTCNIWPNPALNPVPVPSNQLVQTAAASSSVQTAPPLNGPSTSTVSCMAQTDSLNPPAAEIVNLMDCSSDIPSICDNAQNTNINTSTSQNTNIPLSNPSPVLVDVCTSSTEGATTLLQSPLMEAIPESTSTNILDLPTPTTDVLIPVDDNVIVNNSVGIAATTNVLVDISDNTHEMGTNGSAVHLPEAVVNEVPMYSPSPSNTISESNDDSRHIVQLMAGSSTGNDSRNTVQSVPGSSTTDANQPPMGTGNSDLSLSCDNLSDLDGEVDDEELLGRSSPPPSYDDVAHEGENAIGAFGLAYGTI</sequence>
<dbReference type="SUPFAM" id="SSF52218">
    <property type="entry name" value="Flavoproteins"/>
    <property type="match status" value="1"/>
</dbReference>
<dbReference type="PRINTS" id="PR00369">
    <property type="entry name" value="FLAVODOXIN"/>
</dbReference>
<feature type="transmembrane region" description="Helical" evidence="12">
    <location>
        <begin position="694"/>
        <end position="715"/>
    </location>
</feature>
<dbReference type="InterPro" id="IPR029039">
    <property type="entry name" value="Flavoprotein-like_sf"/>
</dbReference>
<evidence type="ECO:0000256" key="1">
    <source>
        <dbReference type="ARBA" id="ARBA00001917"/>
    </source>
</evidence>
<feature type="compositionally biased region" description="Polar residues" evidence="11">
    <location>
        <begin position="1132"/>
        <end position="1156"/>
    </location>
</feature>
<feature type="region of interest" description="Disordered" evidence="11">
    <location>
        <begin position="1132"/>
        <end position="1168"/>
    </location>
</feature>
<feature type="domain" description="Flavodoxin-like" evidence="13">
    <location>
        <begin position="12"/>
        <end position="155"/>
    </location>
</feature>
<keyword evidence="8" id="KW-0560">Oxidoreductase</keyword>
<dbReference type="InterPro" id="IPR017938">
    <property type="entry name" value="Riboflavin_synthase-like_b-brl"/>
</dbReference>
<dbReference type="InterPro" id="IPR039261">
    <property type="entry name" value="FNR_nucleotide-bd"/>
</dbReference>
<dbReference type="GO" id="GO:0010181">
    <property type="term" value="F:FMN binding"/>
    <property type="evidence" value="ECO:0007669"/>
    <property type="project" value="InterPro"/>
</dbReference>
<keyword evidence="12" id="KW-1133">Transmembrane helix</keyword>
<evidence type="ECO:0000256" key="7">
    <source>
        <dbReference type="ARBA" id="ARBA00022857"/>
    </source>
</evidence>
<keyword evidence="7" id="KW-0521">NADP</keyword>
<dbReference type="FunFam" id="1.20.990.10:FF:000007">
    <property type="entry name" value="Methionine synthase reductase"/>
    <property type="match status" value="1"/>
</dbReference>
<dbReference type="Gene3D" id="3.40.50.360">
    <property type="match status" value="1"/>
</dbReference>
<dbReference type="Pfam" id="PF00667">
    <property type="entry name" value="FAD_binding_1"/>
    <property type="match status" value="1"/>
</dbReference>
<dbReference type="Gene3D" id="2.40.30.10">
    <property type="entry name" value="Translation factors"/>
    <property type="match status" value="1"/>
</dbReference>
<dbReference type="Proteomes" id="UP000807504">
    <property type="component" value="Unassembled WGS sequence"/>
</dbReference>
<evidence type="ECO:0000256" key="3">
    <source>
        <dbReference type="ARBA" id="ARBA00022605"/>
    </source>
</evidence>
<feature type="compositionally biased region" description="Low complexity" evidence="11">
    <location>
        <begin position="881"/>
        <end position="893"/>
    </location>
</feature>
<reference evidence="14" key="2">
    <citation type="submission" date="2020-06" db="EMBL/GenBank/DDBJ databases">
        <authorList>
            <person name="Sheffer M."/>
        </authorList>
    </citation>
    <scope>NUCLEOTIDE SEQUENCE</scope>
</reference>
<dbReference type="InterPro" id="IPR003097">
    <property type="entry name" value="CysJ-like_FAD-binding"/>
</dbReference>
<dbReference type="GO" id="GO:0050660">
    <property type="term" value="F:flavin adenine dinucleotide binding"/>
    <property type="evidence" value="ECO:0007669"/>
    <property type="project" value="TreeGrafter"/>
</dbReference>
<dbReference type="EC" id="1.16.1.8" evidence="9"/>
<dbReference type="Pfam" id="PF00258">
    <property type="entry name" value="Flavodoxin_1"/>
    <property type="match status" value="1"/>
</dbReference>
<keyword evidence="12" id="KW-0812">Transmembrane</keyword>
<dbReference type="PANTHER" id="PTHR19384:SF84">
    <property type="entry name" value="METHIONINE SYNTHASE REDUCTASE"/>
    <property type="match status" value="1"/>
</dbReference>
<comment type="caution">
    <text evidence="14">The sequence shown here is derived from an EMBL/GenBank/DDBJ whole genome shotgun (WGS) entry which is preliminary data.</text>
</comment>
<dbReference type="EMBL" id="JABXBU010000003">
    <property type="protein sequence ID" value="KAF8793537.1"/>
    <property type="molecule type" value="Genomic_DNA"/>
</dbReference>
<evidence type="ECO:0000256" key="12">
    <source>
        <dbReference type="SAM" id="Phobius"/>
    </source>
</evidence>
<accession>A0A8T0FQT8</accession>
<gene>
    <name evidence="14" type="ORF">HNY73_005003</name>
</gene>
<dbReference type="InterPro" id="IPR008254">
    <property type="entry name" value="Flavodoxin/NO_synth"/>
</dbReference>
<feature type="region of interest" description="Disordered" evidence="11">
    <location>
        <begin position="748"/>
        <end position="771"/>
    </location>
</feature>
<reference evidence="14" key="1">
    <citation type="journal article" date="2020" name="bioRxiv">
        <title>Chromosome-level reference genome of the European wasp spider Argiope bruennichi: a resource for studies on range expansion and evolutionary adaptation.</title>
        <authorList>
            <person name="Sheffer M.M."/>
            <person name="Hoppe A."/>
            <person name="Krehenwinkel H."/>
            <person name="Uhl G."/>
            <person name="Kuss A.W."/>
            <person name="Jensen L."/>
            <person name="Jensen C."/>
            <person name="Gillespie R.G."/>
            <person name="Hoff K.J."/>
            <person name="Prost S."/>
        </authorList>
    </citation>
    <scope>NUCLEOTIDE SEQUENCE</scope>
</reference>
<keyword evidence="5" id="KW-0288">FMN</keyword>
<proteinExistence type="predicted"/>
<dbReference type="SUPFAM" id="SSF52343">
    <property type="entry name" value="Ferredoxin reductase-like, C-terminal NADP-linked domain"/>
    <property type="match status" value="1"/>
</dbReference>
<dbReference type="PANTHER" id="PTHR19384">
    <property type="entry name" value="NITRIC OXIDE SYNTHASE-RELATED"/>
    <property type="match status" value="1"/>
</dbReference>
<feature type="region of interest" description="Disordered" evidence="11">
    <location>
        <begin position="880"/>
        <end position="902"/>
    </location>
</feature>
<evidence type="ECO:0000256" key="8">
    <source>
        <dbReference type="ARBA" id="ARBA00023002"/>
    </source>
</evidence>
<keyword evidence="12" id="KW-0472">Membrane</keyword>
<evidence type="ECO:0000256" key="2">
    <source>
        <dbReference type="ARBA" id="ARBA00001974"/>
    </source>
</evidence>
<comment type="cofactor">
    <cofactor evidence="2">
        <name>FAD</name>
        <dbReference type="ChEBI" id="CHEBI:57692"/>
    </cofactor>
</comment>
<dbReference type="InterPro" id="IPR001094">
    <property type="entry name" value="Flavdoxin-like"/>
</dbReference>
<keyword evidence="4" id="KW-0285">Flavoprotein</keyword>
<dbReference type="GO" id="GO:0009086">
    <property type="term" value="P:methionine biosynthetic process"/>
    <property type="evidence" value="ECO:0007669"/>
    <property type="project" value="TreeGrafter"/>
</dbReference>
<feature type="transmembrane region" description="Helical" evidence="12">
    <location>
        <begin position="722"/>
        <end position="741"/>
    </location>
</feature>
<dbReference type="GO" id="GO:0050667">
    <property type="term" value="P:homocysteine metabolic process"/>
    <property type="evidence" value="ECO:0007669"/>
    <property type="project" value="TreeGrafter"/>
</dbReference>
<dbReference type="PROSITE" id="PS50902">
    <property type="entry name" value="FLAVODOXIN_LIKE"/>
    <property type="match status" value="1"/>
</dbReference>
<keyword evidence="15" id="KW-1185">Reference proteome</keyword>
<evidence type="ECO:0000256" key="6">
    <source>
        <dbReference type="ARBA" id="ARBA00022827"/>
    </source>
</evidence>
<organism evidence="14 15">
    <name type="scientific">Argiope bruennichi</name>
    <name type="common">Wasp spider</name>
    <name type="synonym">Aranea bruennichi</name>
    <dbReference type="NCBI Taxonomy" id="94029"/>
    <lineage>
        <taxon>Eukaryota</taxon>
        <taxon>Metazoa</taxon>
        <taxon>Ecdysozoa</taxon>
        <taxon>Arthropoda</taxon>
        <taxon>Chelicerata</taxon>
        <taxon>Arachnida</taxon>
        <taxon>Araneae</taxon>
        <taxon>Araneomorphae</taxon>
        <taxon>Entelegynae</taxon>
        <taxon>Araneoidea</taxon>
        <taxon>Araneidae</taxon>
        <taxon>Argiope</taxon>
    </lineage>
</organism>
<evidence type="ECO:0000256" key="11">
    <source>
        <dbReference type="SAM" id="MobiDB-lite"/>
    </source>
</evidence>
<dbReference type="Gene3D" id="3.40.50.80">
    <property type="entry name" value="Nucleotide-binding domain of ferredoxin-NADP reductase (FNR) module"/>
    <property type="match status" value="1"/>
</dbReference>
<keyword evidence="3" id="KW-0028">Amino-acid biosynthesis</keyword>
<evidence type="ECO:0000313" key="15">
    <source>
        <dbReference type="Proteomes" id="UP000807504"/>
    </source>
</evidence>
<comment type="cofactor">
    <cofactor evidence="1">
        <name>FMN</name>
        <dbReference type="ChEBI" id="CHEBI:58210"/>
    </cofactor>
</comment>
<dbReference type="GO" id="GO:0030586">
    <property type="term" value="F:[methionine synthase] reductase (NADPH) activity"/>
    <property type="evidence" value="ECO:0007669"/>
    <property type="project" value="UniProtKB-EC"/>
</dbReference>
<dbReference type="FunFam" id="3.40.50.360:FF:000059">
    <property type="entry name" value="5-methyltetrahydrofolate-homocysteine methyltransferase reductase"/>
    <property type="match status" value="1"/>
</dbReference>
<dbReference type="Gene3D" id="1.20.990.10">
    <property type="entry name" value="NADPH-cytochrome p450 Reductase, Chain A, domain 3"/>
    <property type="match status" value="1"/>
</dbReference>